<feature type="transmembrane region" description="Helical" evidence="1">
    <location>
        <begin position="236"/>
        <end position="254"/>
    </location>
</feature>
<evidence type="ECO:0000313" key="3">
    <source>
        <dbReference type="Proteomes" id="UP001164746"/>
    </source>
</evidence>
<evidence type="ECO:0000256" key="1">
    <source>
        <dbReference type="SAM" id="Phobius"/>
    </source>
</evidence>
<dbReference type="Proteomes" id="UP001164746">
    <property type="component" value="Chromosome 8"/>
</dbReference>
<dbReference type="EMBL" id="CP111019">
    <property type="protein sequence ID" value="WAR13163.1"/>
    <property type="molecule type" value="Genomic_DNA"/>
</dbReference>
<reference evidence="2" key="1">
    <citation type="submission" date="2022-11" db="EMBL/GenBank/DDBJ databases">
        <title>Centuries of genome instability and evolution in soft-shell clam transmissible cancer (bioRxiv).</title>
        <authorList>
            <person name="Hart S.F.M."/>
            <person name="Yonemitsu M.A."/>
            <person name="Giersch R.M."/>
            <person name="Beal B.F."/>
            <person name="Arriagada G."/>
            <person name="Davis B.W."/>
            <person name="Ostrander E.A."/>
            <person name="Goff S.P."/>
            <person name="Metzger M.J."/>
        </authorList>
    </citation>
    <scope>NUCLEOTIDE SEQUENCE</scope>
    <source>
        <strain evidence="2">MELC-2E11</strain>
        <tissue evidence="2">Siphon/mantle</tissue>
    </source>
</reference>
<keyword evidence="1" id="KW-0472">Membrane</keyword>
<keyword evidence="1" id="KW-1133">Transmembrane helix</keyword>
<accession>A0ABY7EXB0</accession>
<organism evidence="2 3">
    <name type="scientific">Mya arenaria</name>
    <name type="common">Soft-shell clam</name>
    <dbReference type="NCBI Taxonomy" id="6604"/>
    <lineage>
        <taxon>Eukaryota</taxon>
        <taxon>Metazoa</taxon>
        <taxon>Spiralia</taxon>
        <taxon>Lophotrochozoa</taxon>
        <taxon>Mollusca</taxon>
        <taxon>Bivalvia</taxon>
        <taxon>Autobranchia</taxon>
        <taxon>Heteroconchia</taxon>
        <taxon>Euheterodonta</taxon>
        <taxon>Imparidentia</taxon>
        <taxon>Neoheterodontei</taxon>
        <taxon>Myida</taxon>
        <taxon>Myoidea</taxon>
        <taxon>Myidae</taxon>
        <taxon>Mya</taxon>
    </lineage>
</organism>
<keyword evidence="1" id="KW-0812">Transmembrane</keyword>
<gene>
    <name evidence="2" type="ORF">MAR_027343</name>
</gene>
<protein>
    <submittedName>
        <fullName evidence="2">Uncharacterized protein</fullName>
    </submittedName>
</protein>
<sequence length="391" mass="43536">MNTSRSLVQAVEPYNSSIDMQSSHRALPEGHLTTSRPGSRATELFQEHVTTSRPCSRATQLFQEHINRGHVTISRLGSCAIEINRGHVPTSRLGSCAIEINRGHVPTSRLGSCAIEINRGHVPTSRLGSCAIEINHEHVPTSRLGSCAIEIYHEHVPTSRLGSCAIEINRGHVPTSRLGSCSIQINRGHVAERIQGEPSSTDKMGNRQAVLLDQLLTIKPQKCFSFHARFLSHCTAWTWTCVSSLMYLVLAFLLRERYMHELTHQCWSNIRDTIHMYSTYGNEIIPLMFVIMAGRGYAIAITTCFLDEDVLSLVAAPFQFSRAKRSKQLKTRSMVDLCSPSNKVFKMQDSKNAPSTQSSIDTGTITCEYGKNITHGVSKLHVITPDTKKMH</sequence>
<keyword evidence="3" id="KW-1185">Reference proteome</keyword>
<proteinExistence type="predicted"/>
<name>A0ABY7EXB0_MYAAR</name>
<evidence type="ECO:0000313" key="2">
    <source>
        <dbReference type="EMBL" id="WAR13163.1"/>
    </source>
</evidence>